<dbReference type="InterPro" id="IPR027417">
    <property type="entry name" value="P-loop_NTPase"/>
</dbReference>
<evidence type="ECO:0000256" key="7">
    <source>
        <dbReference type="ARBA" id="ARBA00048954"/>
    </source>
</evidence>
<reference evidence="10 11" key="1">
    <citation type="submission" date="2019-08" db="EMBL/GenBank/DDBJ databases">
        <title>Deep-cultivation of Planctomycetes and their phenomic and genomic characterization uncovers novel biology.</title>
        <authorList>
            <person name="Wiegand S."/>
            <person name="Jogler M."/>
            <person name="Boedeker C."/>
            <person name="Pinto D."/>
            <person name="Vollmers J."/>
            <person name="Rivas-Marin E."/>
            <person name="Kohn T."/>
            <person name="Peeters S.H."/>
            <person name="Heuer A."/>
            <person name="Rast P."/>
            <person name="Oberbeckmann S."/>
            <person name="Bunk B."/>
            <person name="Jeske O."/>
            <person name="Meyerdierks A."/>
            <person name="Storesund J.E."/>
            <person name="Kallscheuer N."/>
            <person name="Luecker S."/>
            <person name="Lage O.M."/>
            <person name="Pohl T."/>
            <person name="Merkel B.J."/>
            <person name="Hornburger P."/>
            <person name="Mueller R.-W."/>
            <person name="Bruemmer F."/>
            <person name="Labrenz M."/>
            <person name="Spormann A.M."/>
            <person name="Op den Camp H."/>
            <person name="Overmann J."/>
            <person name="Amann R."/>
            <person name="Jetten M.S.M."/>
            <person name="Mascher T."/>
            <person name="Medema M.H."/>
            <person name="Devos D.P."/>
            <person name="Kaster A.-K."/>
            <person name="Ovreas L."/>
            <person name="Rohde M."/>
            <person name="Galperin M.Y."/>
            <person name="Jogler C."/>
        </authorList>
    </citation>
    <scope>NUCLEOTIDE SEQUENCE [LARGE SCALE GENOMIC DNA]</scope>
    <source>
        <strain evidence="10 11">UC8</strain>
    </source>
</reference>
<keyword evidence="10" id="KW-0347">Helicase</keyword>
<dbReference type="AlphaFoldDB" id="A0A5B9QH51"/>
<sequence length="692" mass="77057">MSSPLDADAILGPEGRIAQRLNHYEHRPQQLQMAAAITAALQKGEHLIAEAGTGTGKSFAYLVPAILHATADQDESHPDHQPPEGKPKRTRRILISTHTISLQEQLINKDLPILNSVIPREFSAVLVKGRGNYVSLRRLGTAKARATQLMSYDKQLQQLKAIDQWTKSTNDGSLSTLPVRPDRDVWDEVQSDSGNCLGRKCKTYNECFYFKARRRANGAQILIVNHALFFSDLALRQQGVSILPDYDAVVLDECHTIEAVAGDHLGVRVTSGQVDYMLNKLYSPRTQKGLLVAHELLQLQEDVEQCRHASTNFFADLLDWWEQHGTKNGRVSQAKVVTNAVSKVLEKLAGRLHKYGNDLKNESDKKDFTSAHDRLMLLAGHIRSWNEQQLGDSVYWIEQTASRHGLPRVTLAAAPVDVGSVLREQLFQPREDDEVARPKSVILTSATLAVGKETDFSFFRSRVGLSGGGSLRVGSPFDYSQQAQLTLVTDLPDPSAQRQEFEKALPAQIRHYIAKTNGHAFILFTSYDLLRRCATALVPWCNQQGMNLYSQAGDQTRSQLLDAFRKNPRSVLFGTDSFWQGVDVPGDALQNVIITKLPFSVPDHPLLQARLEAIRESGGNPFRDYQLPEAVIKLRQGFGRLIRTATDSGIVVILDPRVKTKPYGRTFVQSLPDMKTLYASAADAKSITDTRV</sequence>
<dbReference type="SMART" id="SM00491">
    <property type="entry name" value="HELICc2"/>
    <property type="match status" value="1"/>
</dbReference>
<dbReference type="Gene3D" id="3.40.50.300">
    <property type="entry name" value="P-loop containing nucleotide triphosphate hydrolases"/>
    <property type="match status" value="2"/>
</dbReference>
<evidence type="ECO:0000256" key="1">
    <source>
        <dbReference type="ARBA" id="ARBA00001966"/>
    </source>
</evidence>
<evidence type="ECO:0000256" key="6">
    <source>
        <dbReference type="ARBA" id="ARBA00044969"/>
    </source>
</evidence>
<keyword evidence="3 10" id="KW-0378">Hydrolase</keyword>
<feature type="region of interest" description="Disordered" evidence="8">
    <location>
        <begin position="70"/>
        <end position="90"/>
    </location>
</feature>
<keyword evidence="2" id="KW-0547">Nucleotide-binding</keyword>
<comment type="similarity">
    <text evidence="5">Belongs to the helicase family. DinG subfamily.</text>
</comment>
<evidence type="ECO:0000256" key="2">
    <source>
        <dbReference type="ARBA" id="ARBA00022741"/>
    </source>
</evidence>
<dbReference type="Pfam" id="PF00270">
    <property type="entry name" value="DEAD"/>
    <property type="match status" value="1"/>
</dbReference>
<dbReference type="PANTHER" id="PTHR11472:SF34">
    <property type="entry name" value="REGULATOR OF TELOMERE ELONGATION HELICASE 1"/>
    <property type="match status" value="1"/>
</dbReference>
<dbReference type="GO" id="GO:0003676">
    <property type="term" value="F:nucleic acid binding"/>
    <property type="evidence" value="ECO:0007669"/>
    <property type="project" value="InterPro"/>
</dbReference>
<dbReference type="Proteomes" id="UP000325286">
    <property type="component" value="Chromosome"/>
</dbReference>
<protein>
    <recommendedName>
        <fullName evidence="6">DNA 5'-3' helicase</fullName>
        <ecNumber evidence="6">5.6.2.3</ecNumber>
    </recommendedName>
</protein>
<comment type="cofactor">
    <cofactor evidence="1">
        <name>[4Fe-4S] cluster</name>
        <dbReference type="ChEBI" id="CHEBI:49883"/>
    </cofactor>
</comment>
<proteinExistence type="inferred from homology"/>
<dbReference type="SMART" id="SM00487">
    <property type="entry name" value="DEXDc"/>
    <property type="match status" value="1"/>
</dbReference>
<dbReference type="Pfam" id="PF13307">
    <property type="entry name" value="Helicase_C_2"/>
    <property type="match status" value="1"/>
</dbReference>
<evidence type="ECO:0000256" key="5">
    <source>
        <dbReference type="ARBA" id="ARBA00038058"/>
    </source>
</evidence>
<keyword evidence="4" id="KW-0067">ATP-binding</keyword>
<dbReference type="GO" id="GO:0016887">
    <property type="term" value="F:ATP hydrolysis activity"/>
    <property type="evidence" value="ECO:0007669"/>
    <property type="project" value="RHEA"/>
</dbReference>
<dbReference type="InterPro" id="IPR014013">
    <property type="entry name" value="Helic_SF1/SF2_ATP-bd_DinG/Rad3"/>
</dbReference>
<feature type="compositionally biased region" description="Basic and acidic residues" evidence="8">
    <location>
        <begin position="74"/>
        <end position="87"/>
    </location>
</feature>
<dbReference type="SUPFAM" id="SSF52540">
    <property type="entry name" value="P-loop containing nucleoside triphosphate hydrolases"/>
    <property type="match status" value="2"/>
</dbReference>
<dbReference type="FunFam" id="3.40.50.300:FF:000437">
    <property type="entry name" value="ATP-dependent DNA helicase DinG"/>
    <property type="match status" value="1"/>
</dbReference>
<evidence type="ECO:0000256" key="8">
    <source>
        <dbReference type="SAM" id="MobiDB-lite"/>
    </source>
</evidence>
<dbReference type="GO" id="GO:0005524">
    <property type="term" value="F:ATP binding"/>
    <property type="evidence" value="ECO:0007669"/>
    <property type="project" value="UniProtKB-KW"/>
</dbReference>
<dbReference type="OrthoDB" id="9803913at2"/>
<comment type="catalytic activity">
    <reaction evidence="7">
        <text>ATP + H2O = ADP + phosphate + H(+)</text>
        <dbReference type="Rhea" id="RHEA:13065"/>
        <dbReference type="ChEBI" id="CHEBI:15377"/>
        <dbReference type="ChEBI" id="CHEBI:15378"/>
        <dbReference type="ChEBI" id="CHEBI:30616"/>
        <dbReference type="ChEBI" id="CHEBI:43474"/>
        <dbReference type="ChEBI" id="CHEBI:456216"/>
        <dbReference type="EC" id="5.6.2.3"/>
    </reaction>
</comment>
<dbReference type="EMBL" id="CP042914">
    <property type="protein sequence ID" value="QEG38388.1"/>
    <property type="molecule type" value="Genomic_DNA"/>
</dbReference>
<gene>
    <name evidence="10" type="primary">dinG</name>
    <name evidence="10" type="ORF">UC8_03450</name>
</gene>
<name>A0A5B9QH51_9BACT</name>
<organism evidence="10 11">
    <name type="scientific">Roseimaritima ulvae</name>
    <dbReference type="NCBI Taxonomy" id="980254"/>
    <lineage>
        <taxon>Bacteria</taxon>
        <taxon>Pseudomonadati</taxon>
        <taxon>Planctomycetota</taxon>
        <taxon>Planctomycetia</taxon>
        <taxon>Pirellulales</taxon>
        <taxon>Pirellulaceae</taxon>
        <taxon>Roseimaritima</taxon>
    </lineage>
</organism>
<accession>A0A5B9QH51</accession>
<dbReference type="RefSeq" id="WP_068134513.1">
    <property type="nucleotide sequence ID" value="NZ_CP042914.1"/>
</dbReference>
<dbReference type="PROSITE" id="PS51193">
    <property type="entry name" value="HELICASE_ATP_BIND_2"/>
    <property type="match status" value="1"/>
</dbReference>
<evidence type="ECO:0000256" key="4">
    <source>
        <dbReference type="ARBA" id="ARBA00022840"/>
    </source>
</evidence>
<dbReference type="InterPro" id="IPR014001">
    <property type="entry name" value="Helicase_ATP-bd"/>
</dbReference>
<dbReference type="InterPro" id="IPR006555">
    <property type="entry name" value="ATP-dep_Helicase_C"/>
</dbReference>
<dbReference type="GO" id="GO:0043139">
    <property type="term" value="F:5'-3' DNA helicase activity"/>
    <property type="evidence" value="ECO:0007669"/>
    <property type="project" value="UniProtKB-EC"/>
</dbReference>
<dbReference type="GO" id="GO:0006139">
    <property type="term" value="P:nucleobase-containing compound metabolic process"/>
    <property type="evidence" value="ECO:0007669"/>
    <property type="project" value="InterPro"/>
</dbReference>
<evidence type="ECO:0000313" key="10">
    <source>
        <dbReference type="EMBL" id="QEG38388.1"/>
    </source>
</evidence>
<dbReference type="InterPro" id="IPR011545">
    <property type="entry name" value="DEAD/DEAH_box_helicase_dom"/>
</dbReference>
<evidence type="ECO:0000313" key="11">
    <source>
        <dbReference type="Proteomes" id="UP000325286"/>
    </source>
</evidence>
<evidence type="ECO:0000256" key="3">
    <source>
        <dbReference type="ARBA" id="ARBA00022801"/>
    </source>
</evidence>
<keyword evidence="11" id="KW-1185">Reference proteome</keyword>
<dbReference type="PANTHER" id="PTHR11472">
    <property type="entry name" value="DNA REPAIR DEAD HELICASE RAD3/XP-D SUBFAMILY MEMBER"/>
    <property type="match status" value="1"/>
</dbReference>
<feature type="domain" description="Helicase ATP-binding" evidence="9">
    <location>
        <begin position="16"/>
        <end position="303"/>
    </location>
</feature>
<evidence type="ECO:0000259" key="9">
    <source>
        <dbReference type="PROSITE" id="PS51193"/>
    </source>
</evidence>
<dbReference type="InterPro" id="IPR045028">
    <property type="entry name" value="DinG/Rad3-like"/>
</dbReference>
<dbReference type="EC" id="5.6.2.3" evidence="6"/>
<dbReference type="KEGG" id="rul:UC8_03450"/>